<protein>
    <submittedName>
        <fullName evidence="1">Uncharacterized protein</fullName>
    </submittedName>
</protein>
<name>A0A1W1E682_9ZZZZ</name>
<sequence length="148" mass="17761">MSTNICYQYQKFNVGDLILENWKDYLDPTEKAIFESELSDYEWHIVLSDNKIVAIFQIINVLDQYAKNLKIQFHPDFNHDDCDIISIIIFIYESMLSICEEQSIKKLKLYIDNSLIHNIFMTIATHQAENKDIMKVKNYRKWIEIYMH</sequence>
<gene>
    <name evidence="1" type="ORF">MNB_SUP05-SYMBIONT-7-760</name>
</gene>
<evidence type="ECO:0000313" key="1">
    <source>
        <dbReference type="EMBL" id="SFV89371.1"/>
    </source>
</evidence>
<dbReference type="EMBL" id="FPIA01000148">
    <property type="protein sequence ID" value="SFV89371.1"/>
    <property type="molecule type" value="Genomic_DNA"/>
</dbReference>
<dbReference type="AlphaFoldDB" id="A0A1W1E682"/>
<organism evidence="1">
    <name type="scientific">hydrothermal vent metagenome</name>
    <dbReference type="NCBI Taxonomy" id="652676"/>
    <lineage>
        <taxon>unclassified sequences</taxon>
        <taxon>metagenomes</taxon>
        <taxon>ecological metagenomes</taxon>
    </lineage>
</organism>
<proteinExistence type="predicted"/>
<reference evidence="1" key="1">
    <citation type="submission" date="2016-10" db="EMBL/GenBank/DDBJ databases">
        <authorList>
            <person name="de Groot N.N."/>
        </authorList>
    </citation>
    <scope>NUCLEOTIDE SEQUENCE</scope>
</reference>
<accession>A0A1W1E682</accession>